<organism evidence="9 10">
    <name type="scientific">Parapedobacter pyrenivorans</name>
    <dbReference type="NCBI Taxonomy" id="1305674"/>
    <lineage>
        <taxon>Bacteria</taxon>
        <taxon>Pseudomonadati</taxon>
        <taxon>Bacteroidota</taxon>
        <taxon>Sphingobacteriia</taxon>
        <taxon>Sphingobacteriales</taxon>
        <taxon>Sphingobacteriaceae</taxon>
        <taxon>Parapedobacter</taxon>
    </lineage>
</organism>
<dbReference type="EC" id="5.3.1.15" evidence="8"/>
<dbReference type="GO" id="GO:0047828">
    <property type="term" value="F:D-lyxose ketol-isomerase activity"/>
    <property type="evidence" value="ECO:0007669"/>
    <property type="project" value="UniProtKB-EC"/>
</dbReference>
<evidence type="ECO:0000256" key="8">
    <source>
        <dbReference type="ARBA" id="ARBA00044972"/>
    </source>
</evidence>
<reference evidence="9" key="2">
    <citation type="submission" date="2020-09" db="EMBL/GenBank/DDBJ databases">
        <authorList>
            <person name="Sun Q."/>
            <person name="Zhou Y."/>
        </authorList>
    </citation>
    <scope>NUCLEOTIDE SEQUENCE</scope>
    <source>
        <strain evidence="9">CGMCC 1.12195</strain>
    </source>
</reference>
<dbReference type="Proteomes" id="UP000660862">
    <property type="component" value="Unassembled WGS sequence"/>
</dbReference>
<dbReference type="Pfam" id="PF07385">
    <property type="entry name" value="Lyx_isomer"/>
    <property type="match status" value="1"/>
</dbReference>
<evidence type="ECO:0000256" key="2">
    <source>
        <dbReference type="ARBA" id="ARBA00022723"/>
    </source>
</evidence>
<dbReference type="Gene3D" id="2.60.120.10">
    <property type="entry name" value="Jelly Rolls"/>
    <property type="match status" value="1"/>
</dbReference>
<evidence type="ECO:0000313" key="9">
    <source>
        <dbReference type="EMBL" id="GGH03594.1"/>
    </source>
</evidence>
<gene>
    <name evidence="9" type="ORF">GCM10007415_44750</name>
</gene>
<evidence type="ECO:0000256" key="3">
    <source>
        <dbReference type="ARBA" id="ARBA00023211"/>
    </source>
</evidence>
<keyword evidence="3" id="KW-0464">Manganese</keyword>
<dbReference type="InterPro" id="IPR014710">
    <property type="entry name" value="RmlC-like_jellyroll"/>
</dbReference>
<keyword evidence="10" id="KW-1185">Reference proteome</keyword>
<dbReference type="GO" id="GO:0046872">
    <property type="term" value="F:metal ion binding"/>
    <property type="evidence" value="ECO:0007669"/>
    <property type="project" value="UniProtKB-KW"/>
</dbReference>
<proteinExistence type="inferred from homology"/>
<dbReference type="EMBL" id="BMER01000006">
    <property type="protein sequence ID" value="GGH03594.1"/>
    <property type="molecule type" value="Genomic_DNA"/>
</dbReference>
<protein>
    <recommendedName>
        <fullName evidence="8">D-lyxose ketol-isomerase</fullName>
        <ecNumber evidence="8">5.3.1.15</ecNumber>
    </recommendedName>
</protein>
<evidence type="ECO:0000256" key="7">
    <source>
        <dbReference type="ARBA" id="ARBA00044951"/>
    </source>
</evidence>
<evidence type="ECO:0000256" key="5">
    <source>
        <dbReference type="ARBA" id="ARBA00023277"/>
    </source>
</evidence>
<dbReference type="AlphaFoldDB" id="A0A917I2I1"/>
<comment type="cofactor">
    <cofactor evidence="1">
        <name>Mn(2+)</name>
        <dbReference type="ChEBI" id="CHEBI:29035"/>
    </cofactor>
</comment>
<reference evidence="9" key="1">
    <citation type="journal article" date="2014" name="Int. J. Syst. Evol. Microbiol.">
        <title>Complete genome sequence of Corynebacterium casei LMG S-19264T (=DSM 44701T), isolated from a smear-ripened cheese.</title>
        <authorList>
            <consortium name="US DOE Joint Genome Institute (JGI-PGF)"/>
            <person name="Walter F."/>
            <person name="Albersmeier A."/>
            <person name="Kalinowski J."/>
            <person name="Ruckert C."/>
        </authorList>
    </citation>
    <scope>NUCLEOTIDE SEQUENCE</scope>
    <source>
        <strain evidence="9">CGMCC 1.12195</strain>
    </source>
</reference>
<keyword evidence="2" id="KW-0479">Metal-binding</keyword>
<evidence type="ECO:0000313" key="10">
    <source>
        <dbReference type="Proteomes" id="UP000660862"/>
    </source>
</evidence>
<dbReference type="SUPFAM" id="SSF51182">
    <property type="entry name" value="RmlC-like cupins"/>
    <property type="match status" value="1"/>
</dbReference>
<dbReference type="RefSeq" id="WP_188508343.1">
    <property type="nucleotide sequence ID" value="NZ_BMER01000006.1"/>
</dbReference>
<dbReference type="InterPro" id="IPR011051">
    <property type="entry name" value="RmlC_Cupin_sf"/>
</dbReference>
<comment type="caution">
    <text evidence="9">The sequence shown here is derived from an EMBL/GenBank/DDBJ whole genome shotgun (WGS) entry which is preliminary data.</text>
</comment>
<name>A0A917I2I1_9SPHI</name>
<keyword evidence="4 9" id="KW-0413">Isomerase</keyword>
<accession>A0A917I2I1</accession>
<comment type="catalytic activity">
    <reaction evidence="6">
        <text>D-lyxose = D-xylulose</text>
        <dbReference type="Rhea" id="RHEA:14201"/>
        <dbReference type="ChEBI" id="CHEBI:16789"/>
        <dbReference type="ChEBI" id="CHEBI:17140"/>
        <dbReference type="EC" id="5.3.1.15"/>
    </reaction>
</comment>
<evidence type="ECO:0000256" key="4">
    <source>
        <dbReference type="ARBA" id="ARBA00023235"/>
    </source>
</evidence>
<keyword evidence="5" id="KW-0119">Carbohydrate metabolism</keyword>
<sequence>MKRSEINYAVRSAINFFERNGWVLPPNPAWDVTDFGLGIFRKEGLVLVNLAAESEYCEKLMYAWRDQTTPAHYHKQKKEDIICRVGELAVTLWGESPDTVGGQVINVKINGEYRAVSNGEPILLKAGERITITPLLWHAFYPVSAECIIGEVSTANDDENDNFFWDTEIGRFPEIIEDEPPLVKLLSE</sequence>
<comment type="similarity">
    <text evidence="7">Belongs to the D-lyxose ketol-isomerase family.</text>
</comment>
<evidence type="ECO:0000256" key="1">
    <source>
        <dbReference type="ARBA" id="ARBA00001936"/>
    </source>
</evidence>
<dbReference type="InterPro" id="IPR010864">
    <property type="entry name" value="D-lyxose_isomer"/>
</dbReference>
<evidence type="ECO:0000256" key="6">
    <source>
        <dbReference type="ARBA" id="ARBA00044907"/>
    </source>
</evidence>